<evidence type="ECO:0000313" key="1">
    <source>
        <dbReference type="EMBL" id="SLN77524.1"/>
    </source>
</evidence>
<dbReference type="EMBL" id="FWFR01000008">
    <property type="protein sequence ID" value="SLN77524.1"/>
    <property type="molecule type" value="Genomic_DNA"/>
</dbReference>
<proteinExistence type="predicted"/>
<gene>
    <name evidence="1" type="ORF">OCH7691_04441</name>
</gene>
<protein>
    <submittedName>
        <fullName evidence="1">Uncharacterized protein</fullName>
    </submittedName>
</protein>
<sequence>MNRPAQDAIFQVVTDHGPPGALLRLIVDHAPAGIFATTMRQNGEPFYGLGPEDWRTVVTTIETAIEKRLSYEEPSRGDDQIGVHRDHLRGWLLKCRGIEFAADRTALAGGLDQLADELATRDPGWSAVNHILSVLFEETYP</sequence>
<reference evidence="1 2" key="1">
    <citation type="submission" date="2017-03" db="EMBL/GenBank/DDBJ databases">
        <authorList>
            <person name="Afonso C.L."/>
            <person name="Miller P.J."/>
            <person name="Scott M.A."/>
            <person name="Spackman E."/>
            <person name="Goraichik I."/>
            <person name="Dimitrov K.M."/>
            <person name="Suarez D.L."/>
            <person name="Swayne D.E."/>
        </authorList>
    </citation>
    <scope>NUCLEOTIDE SEQUENCE [LARGE SCALE GENOMIC DNA]</scope>
    <source>
        <strain evidence="1 2">CECT 7691</strain>
    </source>
</reference>
<dbReference type="InParanoid" id="A0A1Y5U3E1"/>
<dbReference type="Proteomes" id="UP000193200">
    <property type="component" value="Unassembled WGS sequence"/>
</dbReference>
<evidence type="ECO:0000313" key="2">
    <source>
        <dbReference type="Proteomes" id="UP000193200"/>
    </source>
</evidence>
<name>A0A1Y5U3E1_9PROT</name>
<accession>A0A1Y5U3E1</accession>
<dbReference type="AlphaFoldDB" id="A0A1Y5U3E1"/>
<organism evidence="1 2">
    <name type="scientific">Oceanibacterium hippocampi</name>
    <dbReference type="NCBI Taxonomy" id="745714"/>
    <lineage>
        <taxon>Bacteria</taxon>
        <taxon>Pseudomonadati</taxon>
        <taxon>Pseudomonadota</taxon>
        <taxon>Alphaproteobacteria</taxon>
        <taxon>Sneathiellales</taxon>
        <taxon>Sneathiellaceae</taxon>
        <taxon>Oceanibacterium</taxon>
    </lineage>
</organism>
<dbReference type="RefSeq" id="WP_085885777.1">
    <property type="nucleotide sequence ID" value="NZ_FWFR01000008.1"/>
</dbReference>
<keyword evidence="2" id="KW-1185">Reference proteome</keyword>